<sequence>MSHSYLDSDIDMSKQEDVIDSDNLPVIDFQCINEEKQKLHEACMDWGIFRLVNHGIPSGLLNQLHETSKQLFHYSFEAKQGLFSNSPITYFRGTPALDSQGRALQPPRNVECMEGFNVPLNQLLSTHASQDDDASLPASFRGLIEEYGKHQSRLAETIYKAITERQNEGLEDFPSYLSLSTGFLRVYRYPAVSQLNESSWGMDAHTDSSLISILNQDLVGGLQYYRLGRWFHVCPIPNTFIVNLGDLMQAISDDEYKSVKHRVRLNKHKERLSIGYFVFPDDDRLIHSQRYKPFSYSDFRAQIQQDLETVGYKVGLQRFRRSG</sequence>
<protein>
    <recommendedName>
        <fullName evidence="4">Fe2OG dioxygenase domain-containing protein</fullName>
    </recommendedName>
</protein>
<dbReference type="STRING" id="79200.A0A166DBG6"/>
<name>A0A166DBG6_DAUCS</name>
<evidence type="ECO:0000313" key="5">
    <source>
        <dbReference type="EMBL" id="KZN05048.1"/>
    </source>
</evidence>
<proteinExistence type="inferred from homology"/>
<dbReference type="OrthoDB" id="288590at2759"/>
<reference evidence="5" key="1">
    <citation type="journal article" date="2016" name="Nat. Genet.">
        <title>A high-quality carrot genome assembly provides new insights into carotenoid accumulation and asterid genome evolution.</title>
        <authorList>
            <person name="Iorizzo M."/>
            <person name="Ellison S."/>
            <person name="Senalik D."/>
            <person name="Zeng P."/>
            <person name="Satapoomin P."/>
            <person name="Huang J."/>
            <person name="Bowman M."/>
            <person name="Iovene M."/>
            <person name="Sanseverino W."/>
            <person name="Cavagnaro P."/>
            <person name="Yildiz M."/>
            <person name="Macko-Podgorni A."/>
            <person name="Moranska E."/>
            <person name="Grzebelus E."/>
            <person name="Grzebelus D."/>
            <person name="Ashrafi H."/>
            <person name="Zheng Z."/>
            <person name="Cheng S."/>
            <person name="Spooner D."/>
            <person name="Van Deynze A."/>
            <person name="Simon P."/>
        </authorList>
    </citation>
    <scope>NUCLEOTIDE SEQUENCE [LARGE SCALE GENOMIC DNA]</scope>
    <source>
        <tissue evidence="5">Leaf</tissue>
    </source>
</reference>
<evidence type="ECO:0000313" key="7">
    <source>
        <dbReference type="Proteomes" id="UP000077755"/>
    </source>
</evidence>
<dbReference type="EMBL" id="CP093344">
    <property type="protein sequence ID" value="WOG87393.1"/>
    <property type="molecule type" value="Genomic_DNA"/>
</dbReference>
<dbReference type="InterPro" id="IPR005123">
    <property type="entry name" value="Oxoglu/Fe-dep_dioxygenase_dom"/>
</dbReference>
<keyword evidence="2 3" id="KW-0408">Iron</keyword>
<dbReference type="InterPro" id="IPR027443">
    <property type="entry name" value="IPNS-like_sf"/>
</dbReference>
<dbReference type="PROSITE" id="PS51471">
    <property type="entry name" value="FE2OG_OXY"/>
    <property type="match status" value="1"/>
</dbReference>
<dbReference type="SUPFAM" id="SSF51197">
    <property type="entry name" value="Clavaminate synthase-like"/>
    <property type="match status" value="1"/>
</dbReference>
<dbReference type="GO" id="GO:0046872">
    <property type="term" value="F:metal ion binding"/>
    <property type="evidence" value="ECO:0007669"/>
    <property type="project" value="UniProtKB-KW"/>
</dbReference>
<comment type="similarity">
    <text evidence="3">Belongs to the iron/ascorbate-dependent oxidoreductase family.</text>
</comment>
<keyword evidence="3" id="KW-0560">Oxidoreductase</keyword>
<dbReference type="OMA" id="EACKHWG"/>
<gene>
    <name evidence="5" type="ORF">DCAR_005885</name>
    <name evidence="6" type="ORF">DCAR_0206617</name>
</gene>
<reference evidence="6" key="2">
    <citation type="submission" date="2022-03" db="EMBL/GenBank/DDBJ databases">
        <title>Draft title - Genomic analysis of global carrot germplasm unveils the trajectory of domestication and the origin of high carotenoid orange carrot.</title>
        <authorList>
            <person name="Iorizzo M."/>
            <person name="Ellison S."/>
            <person name="Senalik D."/>
            <person name="Macko-Podgorni A."/>
            <person name="Grzebelus D."/>
            <person name="Bostan H."/>
            <person name="Rolling W."/>
            <person name="Curaba J."/>
            <person name="Simon P."/>
        </authorList>
    </citation>
    <scope>NUCLEOTIDE SEQUENCE</scope>
    <source>
        <tissue evidence="6">Leaf</tissue>
    </source>
</reference>
<dbReference type="AlphaFoldDB" id="A0A166DBG6"/>
<evidence type="ECO:0000313" key="6">
    <source>
        <dbReference type="EMBL" id="WOG87393.1"/>
    </source>
</evidence>
<dbReference type="Pfam" id="PF03171">
    <property type="entry name" value="2OG-FeII_Oxy"/>
    <property type="match status" value="1"/>
</dbReference>
<dbReference type="GO" id="GO:0016705">
    <property type="term" value="F:oxidoreductase activity, acting on paired donors, with incorporation or reduction of molecular oxygen"/>
    <property type="evidence" value="ECO:0007669"/>
    <property type="project" value="UniProtKB-ARBA"/>
</dbReference>
<keyword evidence="7" id="KW-1185">Reference proteome</keyword>
<dbReference type="InterPro" id="IPR044861">
    <property type="entry name" value="IPNS-like_FE2OG_OXY"/>
</dbReference>
<dbReference type="PANTHER" id="PTHR47990">
    <property type="entry name" value="2-OXOGLUTARATE (2OG) AND FE(II)-DEPENDENT OXYGENASE SUPERFAMILY PROTEIN-RELATED"/>
    <property type="match status" value="1"/>
</dbReference>
<dbReference type="Gramene" id="KZN05048">
    <property type="protein sequence ID" value="KZN05048"/>
    <property type="gene ID" value="DCAR_005885"/>
</dbReference>
<feature type="domain" description="Fe2OG dioxygenase" evidence="4">
    <location>
        <begin position="179"/>
        <end position="280"/>
    </location>
</feature>
<evidence type="ECO:0000256" key="1">
    <source>
        <dbReference type="ARBA" id="ARBA00022723"/>
    </source>
</evidence>
<dbReference type="KEGG" id="dcr:108207443"/>
<dbReference type="InterPro" id="IPR050231">
    <property type="entry name" value="Iron_ascorbate_oxido_reductase"/>
</dbReference>
<evidence type="ECO:0000256" key="2">
    <source>
        <dbReference type="ARBA" id="ARBA00023004"/>
    </source>
</evidence>
<dbReference type="EMBL" id="LNRQ01000002">
    <property type="protein sequence ID" value="KZN05048.1"/>
    <property type="molecule type" value="Genomic_DNA"/>
</dbReference>
<dbReference type="InterPro" id="IPR026992">
    <property type="entry name" value="DIOX_N"/>
</dbReference>
<accession>A0A166DBG6</accession>
<evidence type="ECO:0000259" key="4">
    <source>
        <dbReference type="PROSITE" id="PS51471"/>
    </source>
</evidence>
<evidence type="ECO:0000256" key="3">
    <source>
        <dbReference type="RuleBase" id="RU003682"/>
    </source>
</evidence>
<dbReference type="Proteomes" id="UP000077755">
    <property type="component" value="Chromosome 2"/>
</dbReference>
<dbReference type="PRINTS" id="PR00682">
    <property type="entry name" value="IPNSYNTHASE"/>
</dbReference>
<dbReference type="Gene3D" id="2.60.120.330">
    <property type="entry name" value="B-lactam Antibiotic, Isopenicillin N Synthase, Chain"/>
    <property type="match status" value="1"/>
</dbReference>
<keyword evidence="1 3" id="KW-0479">Metal-binding</keyword>
<dbReference type="Pfam" id="PF14226">
    <property type="entry name" value="DIOX_N"/>
    <property type="match status" value="1"/>
</dbReference>
<organism evidence="5">
    <name type="scientific">Daucus carota subsp. sativus</name>
    <name type="common">Carrot</name>
    <dbReference type="NCBI Taxonomy" id="79200"/>
    <lineage>
        <taxon>Eukaryota</taxon>
        <taxon>Viridiplantae</taxon>
        <taxon>Streptophyta</taxon>
        <taxon>Embryophyta</taxon>
        <taxon>Tracheophyta</taxon>
        <taxon>Spermatophyta</taxon>
        <taxon>Magnoliopsida</taxon>
        <taxon>eudicotyledons</taxon>
        <taxon>Gunneridae</taxon>
        <taxon>Pentapetalae</taxon>
        <taxon>asterids</taxon>
        <taxon>campanulids</taxon>
        <taxon>Apiales</taxon>
        <taxon>Apiaceae</taxon>
        <taxon>Apioideae</taxon>
        <taxon>Scandiceae</taxon>
        <taxon>Daucinae</taxon>
        <taxon>Daucus</taxon>
        <taxon>Daucus sect. Daucus</taxon>
    </lineage>
</organism>